<evidence type="ECO:0000259" key="2">
    <source>
        <dbReference type="PROSITE" id="PS50090"/>
    </source>
</evidence>
<evidence type="ECO:0000259" key="3">
    <source>
        <dbReference type="PROSITE" id="PS51294"/>
    </source>
</evidence>
<dbReference type="GO" id="GO:0000978">
    <property type="term" value="F:RNA polymerase II cis-regulatory region sequence-specific DNA binding"/>
    <property type="evidence" value="ECO:0007669"/>
    <property type="project" value="TreeGrafter"/>
</dbReference>
<evidence type="ECO:0008006" key="6">
    <source>
        <dbReference type="Google" id="ProtNLM"/>
    </source>
</evidence>
<dbReference type="OrthoDB" id="2143914at2759"/>
<reference evidence="4 5" key="1">
    <citation type="submission" date="2017-03" db="EMBL/GenBank/DDBJ databases">
        <title>Genomes of endolithic fungi from Antarctica.</title>
        <authorList>
            <person name="Coleine C."/>
            <person name="Masonjones S."/>
            <person name="Stajich J.E."/>
        </authorList>
    </citation>
    <scope>NUCLEOTIDE SEQUENCE [LARGE SCALE GENOMIC DNA]</scope>
    <source>
        <strain evidence="4 5">CCFEE 5184</strain>
    </source>
</reference>
<feature type="compositionally biased region" description="Polar residues" evidence="1">
    <location>
        <begin position="8"/>
        <end position="31"/>
    </location>
</feature>
<feature type="compositionally biased region" description="Low complexity" evidence="1">
    <location>
        <begin position="125"/>
        <end position="141"/>
    </location>
</feature>
<dbReference type="PROSITE" id="PS51294">
    <property type="entry name" value="HTH_MYB"/>
    <property type="match status" value="1"/>
</dbReference>
<feature type="compositionally biased region" description="Low complexity" evidence="1">
    <location>
        <begin position="92"/>
        <end position="111"/>
    </location>
</feature>
<feature type="region of interest" description="Disordered" evidence="1">
    <location>
        <begin position="476"/>
        <end position="564"/>
    </location>
</feature>
<evidence type="ECO:0000313" key="5">
    <source>
        <dbReference type="Proteomes" id="UP000309340"/>
    </source>
</evidence>
<dbReference type="Pfam" id="PF00249">
    <property type="entry name" value="Myb_DNA-binding"/>
    <property type="match status" value="1"/>
</dbReference>
<feature type="compositionally biased region" description="Low complexity" evidence="1">
    <location>
        <begin position="721"/>
        <end position="735"/>
    </location>
</feature>
<accession>A0A4U0XTH2</accession>
<dbReference type="EMBL" id="NAJQ01000058">
    <property type="protein sequence ID" value="TKA81072.1"/>
    <property type="molecule type" value="Genomic_DNA"/>
</dbReference>
<feature type="domain" description="Myb-like" evidence="2">
    <location>
        <begin position="558"/>
        <end position="608"/>
    </location>
</feature>
<dbReference type="PROSITE" id="PS50090">
    <property type="entry name" value="MYB_LIKE"/>
    <property type="match status" value="2"/>
</dbReference>
<keyword evidence="5" id="KW-1185">Reference proteome</keyword>
<dbReference type="Proteomes" id="UP000309340">
    <property type="component" value="Unassembled WGS sequence"/>
</dbReference>
<feature type="domain" description="HTH myb-type" evidence="3">
    <location>
        <begin position="177"/>
        <end position="230"/>
    </location>
</feature>
<dbReference type="SMART" id="SM00717">
    <property type="entry name" value="SANT"/>
    <property type="match status" value="4"/>
</dbReference>
<protein>
    <recommendedName>
        <fullName evidence="6">Myb-like domain-containing protein</fullName>
    </recommendedName>
</protein>
<dbReference type="AlphaFoldDB" id="A0A4U0XTH2"/>
<feature type="region of interest" description="Disordered" evidence="1">
    <location>
        <begin position="1"/>
        <end position="184"/>
    </location>
</feature>
<dbReference type="CDD" id="cd00167">
    <property type="entry name" value="SANT"/>
    <property type="match status" value="4"/>
</dbReference>
<evidence type="ECO:0000313" key="4">
    <source>
        <dbReference type="EMBL" id="TKA81072.1"/>
    </source>
</evidence>
<sequence>MSRAARKLTSNPPCRISNVPNQKRNPQLKPTSVSSPSAYSASPSQLTLSSDATPTFHNPYQTQYTYAPTPQHPVQTGFGYPQPTQYSSHPLQTQHQALSQQQAQAQAQAQQSISPTTTRKRRASELGGEPSLSGSSSSTFTNPPPGLVTNTTFATHDLGDTAPGPPTQAQLSSPVAKKGRTNTPWTPAEEQRLKALRDAGSSWSEIAKTFPQRTEGSVKKHWYKDMHYAEFAEDESAALLQAIKDYENNKWKVIGQKVGKPAKACEQFAKEQGWKTAPWRNGITAISTFTAAATPLSKHAGLAAARCLTAPLWQPIWAIATLANPYQHFDFTYGAPDQEEQDPEQTPVTNTTYQQLLTQGFQPPDAYVPQHATPSFQQYGIAPILPSQVTAPEPSYTIEQPQMVPTQMQRAMSTVSSSHYGTPHESPELLRYQPTASAVRKRSHQSDYSYDYQGLQQLQAHAGSSAQVPVELTPHGHHAQLQSGASSYYVPSQRASPQQGYPQQSFQTMQPQTHHHHRLPNQPPPAKAQRTGDPSSATDEHGPASMVGQAGMPTPAPRPKGPKLKFTAEDDALLVELKETKNLTWKQIADFFPGRTSGTLQVRYCTKLKAKRTAWTDEMVRGGGGGGGGGAGGGLTLATAAAAAAASSSAVPVRKLRAAVEEYESDRWRVIAGKVGGGFSAAACREKAVGLALPEGGGGEARTLPGEVPAWESTRQHGTRSTAAAASAEASATASLPTLRTTGITQERVTEYEMPRATAEGCMTPADTPLETYFKFDLLAK</sequence>
<feature type="compositionally biased region" description="Polar residues" evidence="1">
    <location>
        <begin position="480"/>
        <end position="512"/>
    </location>
</feature>
<feature type="domain" description="Myb-like" evidence="2">
    <location>
        <begin position="177"/>
        <end position="226"/>
    </location>
</feature>
<dbReference type="Gene3D" id="1.10.10.60">
    <property type="entry name" value="Homeodomain-like"/>
    <property type="match status" value="2"/>
</dbReference>
<proteinExistence type="predicted"/>
<dbReference type="SUPFAM" id="SSF46689">
    <property type="entry name" value="Homeodomain-like"/>
    <property type="match status" value="2"/>
</dbReference>
<dbReference type="InterPro" id="IPR017930">
    <property type="entry name" value="Myb_dom"/>
</dbReference>
<dbReference type="GO" id="GO:0000981">
    <property type="term" value="F:DNA-binding transcription factor activity, RNA polymerase II-specific"/>
    <property type="evidence" value="ECO:0007669"/>
    <property type="project" value="TreeGrafter"/>
</dbReference>
<gene>
    <name evidence="4" type="ORF">B0A55_02536</name>
</gene>
<organism evidence="4 5">
    <name type="scientific">Friedmanniomyces simplex</name>
    <dbReference type="NCBI Taxonomy" id="329884"/>
    <lineage>
        <taxon>Eukaryota</taxon>
        <taxon>Fungi</taxon>
        <taxon>Dikarya</taxon>
        <taxon>Ascomycota</taxon>
        <taxon>Pezizomycotina</taxon>
        <taxon>Dothideomycetes</taxon>
        <taxon>Dothideomycetidae</taxon>
        <taxon>Mycosphaerellales</taxon>
        <taxon>Teratosphaeriaceae</taxon>
        <taxon>Friedmanniomyces</taxon>
    </lineage>
</organism>
<feature type="compositionally biased region" description="Polar residues" evidence="1">
    <location>
        <begin position="45"/>
        <end position="74"/>
    </location>
</feature>
<name>A0A4U0XTH2_9PEZI</name>
<dbReference type="InterPro" id="IPR050560">
    <property type="entry name" value="MYB_TF"/>
</dbReference>
<feature type="region of interest" description="Disordered" evidence="1">
    <location>
        <begin position="713"/>
        <end position="740"/>
    </location>
</feature>
<feature type="region of interest" description="Disordered" evidence="1">
    <location>
        <begin position="413"/>
        <end position="447"/>
    </location>
</feature>
<feature type="compositionally biased region" description="Polar residues" evidence="1">
    <location>
        <begin position="82"/>
        <end position="91"/>
    </location>
</feature>
<evidence type="ECO:0000256" key="1">
    <source>
        <dbReference type="SAM" id="MobiDB-lite"/>
    </source>
</evidence>
<dbReference type="GO" id="GO:0005634">
    <property type="term" value="C:nucleus"/>
    <property type="evidence" value="ECO:0007669"/>
    <property type="project" value="TreeGrafter"/>
</dbReference>
<dbReference type="InterPro" id="IPR001005">
    <property type="entry name" value="SANT/Myb"/>
</dbReference>
<dbReference type="STRING" id="329884.A0A4U0XTH2"/>
<dbReference type="InterPro" id="IPR009057">
    <property type="entry name" value="Homeodomain-like_sf"/>
</dbReference>
<dbReference type="PANTHER" id="PTHR45614">
    <property type="entry name" value="MYB PROTEIN-RELATED"/>
    <property type="match status" value="1"/>
</dbReference>
<feature type="compositionally biased region" description="Low complexity" evidence="1">
    <location>
        <begin position="32"/>
        <end position="44"/>
    </location>
</feature>
<dbReference type="Pfam" id="PF13921">
    <property type="entry name" value="Myb_DNA-bind_6"/>
    <property type="match status" value="1"/>
</dbReference>
<comment type="caution">
    <text evidence="4">The sequence shown here is derived from an EMBL/GenBank/DDBJ whole genome shotgun (WGS) entry which is preliminary data.</text>
</comment>